<comment type="caution">
    <text evidence="1">The sequence shown here is derived from an EMBL/GenBank/DDBJ whole genome shotgun (WGS) entry which is preliminary data.</text>
</comment>
<reference evidence="1 2" key="1">
    <citation type="journal article" date="2012" name="J. Bacteriol.">
        <title>Genome Sequence of Idiomarina xiamenensis Type Strain 10-D-4.</title>
        <authorList>
            <person name="Lai Q."/>
            <person name="Wang L."/>
            <person name="Wang W."/>
            <person name="Shao Z."/>
        </authorList>
    </citation>
    <scope>NUCLEOTIDE SEQUENCE [LARGE SCALE GENOMIC DNA]</scope>
    <source>
        <strain evidence="1 2">10-D-4</strain>
    </source>
</reference>
<dbReference type="RefSeq" id="WP_008488127.1">
    <property type="nucleotide sequence ID" value="NZ_AMRG01000005.1"/>
</dbReference>
<name>K2K9D7_9GAMM</name>
<dbReference type="PATRIC" id="fig|740709.3.peg.1021"/>
<protein>
    <submittedName>
        <fullName evidence="1">Uncharacterized protein</fullName>
    </submittedName>
</protein>
<dbReference type="EMBL" id="AMRG01000005">
    <property type="protein sequence ID" value="EKE84403.1"/>
    <property type="molecule type" value="Genomic_DNA"/>
</dbReference>
<organism evidence="1 2">
    <name type="scientific">Idiomarina xiamenensis 10-D-4</name>
    <dbReference type="NCBI Taxonomy" id="740709"/>
    <lineage>
        <taxon>Bacteria</taxon>
        <taxon>Pseudomonadati</taxon>
        <taxon>Pseudomonadota</taxon>
        <taxon>Gammaproteobacteria</taxon>
        <taxon>Alteromonadales</taxon>
        <taxon>Idiomarinaceae</taxon>
        <taxon>Idiomarina</taxon>
    </lineage>
</organism>
<dbReference type="STRING" id="740709.A10D4_05027"/>
<sequence>MTEQQHQHSQATTADNVAEDPVQASEALLQQALSMFDMQSVAPVQAAFPQVINGDQPLQAVASNADHDVWLQSLIPASDANDTTNTTAEQDPLQAIRAMYGE</sequence>
<dbReference type="AlphaFoldDB" id="K2K9D7"/>
<gene>
    <name evidence="1" type="ORF">A10D4_05027</name>
</gene>
<dbReference type="Proteomes" id="UP000014115">
    <property type="component" value="Unassembled WGS sequence"/>
</dbReference>
<keyword evidence="2" id="KW-1185">Reference proteome</keyword>
<proteinExistence type="predicted"/>
<evidence type="ECO:0000313" key="2">
    <source>
        <dbReference type="Proteomes" id="UP000014115"/>
    </source>
</evidence>
<evidence type="ECO:0000313" key="1">
    <source>
        <dbReference type="EMBL" id="EKE84403.1"/>
    </source>
</evidence>
<accession>K2K9D7</accession>